<accession>A0A7J8ZU54</accession>
<protein>
    <submittedName>
        <fullName evidence="1">Uncharacterized protein</fullName>
    </submittedName>
</protein>
<keyword evidence="2" id="KW-1185">Reference proteome</keyword>
<reference evidence="1 2" key="1">
    <citation type="journal article" date="2019" name="Genome Biol. Evol.">
        <title>Insights into the evolution of the New World diploid cottons (Gossypium, subgenus Houzingenia) based on genome sequencing.</title>
        <authorList>
            <person name="Grover C.E."/>
            <person name="Arick M.A. 2nd"/>
            <person name="Thrash A."/>
            <person name="Conover J.L."/>
            <person name="Sanders W.S."/>
            <person name="Peterson D.G."/>
            <person name="Frelichowski J.E."/>
            <person name="Scheffler J.A."/>
            <person name="Scheffler B.E."/>
            <person name="Wendel J.F."/>
        </authorList>
    </citation>
    <scope>NUCLEOTIDE SEQUENCE [LARGE SCALE GENOMIC DNA]</scope>
    <source>
        <strain evidence="1">4</strain>
        <tissue evidence="1">Leaf</tissue>
    </source>
</reference>
<evidence type="ECO:0000313" key="1">
    <source>
        <dbReference type="EMBL" id="MBA0715338.1"/>
    </source>
</evidence>
<organism evidence="1 2">
    <name type="scientific">Gossypium laxum</name>
    <dbReference type="NCBI Taxonomy" id="34288"/>
    <lineage>
        <taxon>Eukaryota</taxon>
        <taxon>Viridiplantae</taxon>
        <taxon>Streptophyta</taxon>
        <taxon>Embryophyta</taxon>
        <taxon>Tracheophyta</taxon>
        <taxon>Spermatophyta</taxon>
        <taxon>Magnoliopsida</taxon>
        <taxon>eudicotyledons</taxon>
        <taxon>Gunneridae</taxon>
        <taxon>Pentapetalae</taxon>
        <taxon>rosids</taxon>
        <taxon>malvids</taxon>
        <taxon>Malvales</taxon>
        <taxon>Malvaceae</taxon>
        <taxon>Malvoideae</taxon>
        <taxon>Gossypium</taxon>
    </lineage>
</organism>
<dbReference type="EMBL" id="JABEZV010000007">
    <property type="protein sequence ID" value="MBA0715338.1"/>
    <property type="molecule type" value="Genomic_DNA"/>
</dbReference>
<comment type="caution">
    <text evidence="1">The sequence shown here is derived from an EMBL/GenBank/DDBJ whole genome shotgun (WGS) entry which is preliminary data.</text>
</comment>
<sequence>MKLHYSLGLALGFSCAA</sequence>
<dbReference type="Proteomes" id="UP000593574">
    <property type="component" value="Unassembled WGS sequence"/>
</dbReference>
<proteinExistence type="predicted"/>
<name>A0A7J8ZU54_9ROSI</name>
<gene>
    <name evidence="1" type="ORF">Golax_014241</name>
</gene>
<evidence type="ECO:0000313" key="2">
    <source>
        <dbReference type="Proteomes" id="UP000593574"/>
    </source>
</evidence>
<dbReference type="PROSITE" id="PS51257">
    <property type="entry name" value="PROKAR_LIPOPROTEIN"/>
    <property type="match status" value="1"/>
</dbReference>
<dbReference type="AlphaFoldDB" id="A0A7J8ZU54"/>